<name>A0ACC4D2M9_POPAL</name>
<evidence type="ECO:0000313" key="2">
    <source>
        <dbReference type="Proteomes" id="UP000309997"/>
    </source>
</evidence>
<keyword evidence="2" id="KW-1185">Reference proteome</keyword>
<evidence type="ECO:0000313" key="1">
    <source>
        <dbReference type="EMBL" id="KAL3611397.1"/>
    </source>
</evidence>
<accession>A0ACC4D2M9</accession>
<sequence>MNGPCSDRAHALDTWRIHMEGEKVGQYGWPHMNLALGWFPFLIYYRVGPVGYFIKLCSLNNGICLGNGILTSRSIVTGALGSDELRAEKIPAITTADDAGVELINGTAEVAGGSTAAAMTALLVV</sequence>
<reference evidence="1 2" key="1">
    <citation type="journal article" date="2024" name="Plant Biotechnol. J.">
        <title>Genome and CRISPR/Cas9 system of a widespread forest tree (Populus alba) in the world.</title>
        <authorList>
            <person name="Liu Y.J."/>
            <person name="Jiang P.F."/>
            <person name="Han X.M."/>
            <person name="Li X.Y."/>
            <person name="Wang H.M."/>
            <person name="Wang Y.J."/>
            <person name="Wang X.X."/>
            <person name="Zeng Q.Y."/>
        </authorList>
    </citation>
    <scope>NUCLEOTIDE SEQUENCE [LARGE SCALE GENOMIC DNA]</scope>
    <source>
        <strain evidence="2">cv. PAL-ZL1</strain>
    </source>
</reference>
<dbReference type="EMBL" id="RCHU02000001">
    <property type="protein sequence ID" value="KAL3611397.1"/>
    <property type="molecule type" value="Genomic_DNA"/>
</dbReference>
<organism evidence="1 2">
    <name type="scientific">Populus alba</name>
    <name type="common">White poplar</name>
    <dbReference type="NCBI Taxonomy" id="43335"/>
    <lineage>
        <taxon>Eukaryota</taxon>
        <taxon>Viridiplantae</taxon>
        <taxon>Streptophyta</taxon>
        <taxon>Embryophyta</taxon>
        <taxon>Tracheophyta</taxon>
        <taxon>Spermatophyta</taxon>
        <taxon>Magnoliopsida</taxon>
        <taxon>eudicotyledons</taxon>
        <taxon>Gunneridae</taxon>
        <taxon>Pentapetalae</taxon>
        <taxon>rosids</taxon>
        <taxon>fabids</taxon>
        <taxon>Malpighiales</taxon>
        <taxon>Salicaceae</taxon>
        <taxon>Saliceae</taxon>
        <taxon>Populus</taxon>
    </lineage>
</organism>
<protein>
    <submittedName>
        <fullName evidence="1">Uncharacterized protein</fullName>
    </submittedName>
</protein>
<gene>
    <name evidence="1" type="ORF">D5086_002417</name>
</gene>
<comment type="caution">
    <text evidence="1">The sequence shown here is derived from an EMBL/GenBank/DDBJ whole genome shotgun (WGS) entry which is preliminary data.</text>
</comment>
<proteinExistence type="predicted"/>
<dbReference type="Proteomes" id="UP000309997">
    <property type="component" value="Unassembled WGS sequence"/>
</dbReference>